<reference evidence="1" key="1">
    <citation type="journal article" date="2020" name="Stud. Mycol.">
        <title>101 Dothideomycetes genomes: a test case for predicting lifestyles and emergence of pathogens.</title>
        <authorList>
            <person name="Haridas S."/>
            <person name="Albert R."/>
            <person name="Binder M."/>
            <person name="Bloem J."/>
            <person name="Labutti K."/>
            <person name="Salamov A."/>
            <person name="Andreopoulos B."/>
            <person name="Baker S."/>
            <person name="Barry K."/>
            <person name="Bills G."/>
            <person name="Bluhm B."/>
            <person name="Cannon C."/>
            <person name="Castanera R."/>
            <person name="Culley D."/>
            <person name="Daum C."/>
            <person name="Ezra D."/>
            <person name="Gonzalez J."/>
            <person name="Henrissat B."/>
            <person name="Kuo A."/>
            <person name="Liang C."/>
            <person name="Lipzen A."/>
            <person name="Lutzoni F."/>
            <person name="Magnuson J."/>
            <person name="Mondo S."/>
            <person name="Nolan M."/>
            <person name="Ohm R."/>
            <person name="Pangilinan J."/>
            <person name="Park H.-J."/>
            <person name="Ramirez L."/>
            <person name="Alfaro M."/>
            <person name="Sun H."/>
            <person name="Tritt A."/>
            <person name="Yoshinaga Y."/>
            <person name="Zwiers L.-H."/>
            <person name="Turgeon B."/>
            <person name="Goodwin S."/>
            <person name="Spatafora J."/>
            <person name="Crous P."/>
            <person name="Grigoriev I."/>
        </authorList>
    </citation>
    <scope>NUCLEOTIDE SEQUENCE</scope>
    <source>
        <strain evidence="1">CBS 627.86</strain>
    </source>
</reference>
<evidence type="ECO:0000313" key="2">
    <source>
        <dbReference type="Proteomes" id="UP000799770"/>
    </source>
</evidence>
<dbReference type="Proteomes" id="UP000799770">
    <property type="component" value="Unassembled WGS sequence"/>
</dbReference>
<protein>
    <submittedName>
        <fullName evidence="1">Uncharacterized protein</fullName>
    </submittedName>
</protein>
<evidence type="ECO:0000313" key="1">
    <source>
        <dbReference type="EMBL" id="KAF2109118.1"/>
    </source>
</evidence>
<dbReference type="AlphaFoldDB" id="A0A6A5YSS1"/>
<organism evidence="1 2">
    <name type="scientific">Lophiotrema nucula</name>
    <dbReference type="NCBI Taxonomy" id="690887"/>
    <lineage>
        <taxon>Eukaryota</taxon>
        <taxon>Fungi</taxon>
        <taxon>Dikarya</taxon>
        <taxon>Ascomycota</taxon>
        <taxon>Pezizomycotina</taxon>
        <taxon>Dothideomycetes</taxon>
        <taxon>Pleosporomycetidae</taxon>
        <taxon>Pleosporales</taxon>
        <taxon>Lophiotremataceae</taxon>
        <taxon>Lophiotrema</taxon>
    </lineage>
</organism>
<accession>A0A6A5YSS1</accession>
<proteinExistence type="predicted"/>
<keyword evidence="2" id="KW-1185">Reference proteome</keyword>
<name>A0A6A5YSS1_9PLEO</name>
<gene>
    <name evidence="1" type="ORF">BDV96DRAFT_586604</name>
</gene>
<dbReference type="EMBL" id="ML977344">
    <property type="protein sequence ID" value="KAF2109118.1"/>
    <property type="molecule type" value="Genomic_DNA"/>
</dbReference>
<sequence length="157" mass="17362">MCSEYKISPNLEGAPTPRRTRPVHVLYSDAMVSSVNRSERAPCTCTKLRRVNCKWSWQMGSYAYLLQAGELFARTRHPSSTRGALGATDNFSSAGLLSTSISPRSLPTILTGKARHSKDARIVGSPRMFLLWSLPINSSLDEAPEACVSTQNPVYWQ</sequence>